<proteinExistence type="predicted"/>
<feature type="compositionally biased region" description="Acidic residues" evidence="1">
    <location>
        <begin position="88"/>
        <end position="115"/>
    </location>
</feature>
<name>A0A834KJV6_VESVU</name>
<dbReference type="AlphaFoldDB" id="A0A834KJV6"/>
<reference evidence="2" key="1">
    <citation type="journal article" date="2020" name="G3 (Bethesda)">
        <title>High-Quality Assemblies for Three Invasive Social Wasps from the &lt;i&gt;Vespula&lt;/i&gt; Genus.</title>
        <authorList>
            <person name="Harrop T.W.R."/>
            <person name="Guhlin J."/>
            <person name="McLaughlin G.M."/>
            <person name="Permina E."/>
            <person name="Stockwell P."/>
            <person name="Gilligan J."/>
            <person name="Le Lec M.F."/>
            <person name="Gruber M.A.M."/>
            <person name="Quinn O."/>
            <person name="Lovegrove M."/>
            <person name="Duncan E.J."/>
            <person name="Remnant E.J."/>
            <person name="Van Eeckhoven J."/>
            <person name="Graham B."/>
            <person name="Knapp R.A."/>
            <person name="Langford K.W."/>
            <person name="Kronenberg Z."/>
            <person name="Press M.O."/>
            <person name="Eacker S.M."/>
            <person name="Wilson-Rankin E.E."/>
            <person name="Purcell J."/>
            <person name="Lester P.J."/>
            <person name="Dearden P.K."/>
        </authorList>
    </citation>
    <scope>NUCLEOTIDE SEQUENCE</scope>
    <source>
        <strain evidence="2">Marl-1</strain>
    </source>
</reference>
<protein>
    <submittedName>
        <fullName evidence="2">Uncharacterized protein</fullName>
    </submittedName>
</protein>
<feature type="region of interest" description="Disordered" evidence="1">
    <location>
        <begin position="81"/>
        <end position="119"/>
    </location>
</feature>
<gene>
    <name evidence="2" type="ORF">HZH66_004297</name>
</gene>
<keyword evidence="3" id="KW-1185">Reference proteome</keyword>
<evidence type="ECO:0000313" key="2">
    <source>
        <dbReference type="EMBL" id="KAF7405391.1"/>
    </source>
</evidence>
<comment type="caution">
    <text evidence="2">The sequence shown here is derived from an EMBL/GenBank/DDBJ whole genome shotgun (WGS) entry which is preliminary data.</text>
</comment>
<evidence type="ECO:0000256" key="1">
    <source>
        <dbReference type="SAM" id="MobiDB-lite"/>
    </source>
</evidence>
<accession>A0A834KJV6</accession>
<dbReference type="EMBL" id="JACSEA010000003">
    <property type="protein sequence ID" value="KAF7405391.1"/>
    <property type="molecule type" value="Genomic_DNA"/>
</dbReference>
<evidence type="ECO:0000313" key="3">
    <source>
        <dbReference type="Proteomes" id="UP000614350"/>
    </source>
</evidence>
<sequence>MPITYDRVDISIPVGNVQGSKLRVSPAKRFVGCRPYLLKLAKRLCPTSNTCYREIFNVASDSGTTTKSAPYPSLRIDVKTKYHSTSNNDEDEDEDDEDDISDDDNDDDEQDDQDDDGRNFAKKLRTLLRSHGSKTKRKAGAKFGNLPGLGEARGSCQDLCPFSVISDDSSDIFGASHGISDTRYSLDTRRTTREPVFRRLLDQRSLESFLRDKRTVSEITTFNSGISLLYSVAYLPPLKFSRAIPFYAPIHKVPGASLSAPLTPTRRVADLGAQPCASAAFLRVHRPVACRDSHGNPAEEPRRGNKENLRMEWKKTKAAHVLPKMSVKSEDIDNCKANYHRFSNLAKLQQRSHICGTGECSMMEEAAGVNSIKVYLALRRATDVPRTTTATREKSRSVGFRYS</sequence>
<organism evidence="2 3">
    <name type="scientific">Vespula vulgaris</name>
    <name type="common">Yellow jacket</name>
    <name type="synonym">Wasp</name>
    <dbReference type="NCBI Taxonomy" id="7454"/>
    <lineage>
        <taxon>Eukaryota</taxon>
        <taxon>Metazoa</taxon>
        <taxon>Ecdysozoa</taxon>
        <taxon>Arthropoda</taxon>
        <taxon>Hexapoda</taxon>
        <taxon>Insecta</taxon>
        <taxon>Pterygota</taxon>
        <taxon>Neoptera</taxon>
        <taxon>Endopterygota</taxon>
        <taxon>Hymenoptera</taxon>
        <taxon>Apocrita</taxon>
        <taxon>Aculeata</taxon>
        <taxon>Vespoidea</taxon>
        <taxon>Vespidae</taxon>
        <taxon>Vespinae</taxon>
        <taxon>Vespula</taxon>
    </lineage>
</organism>
<dbReference type="Proteomes" id="UP000614350">
    <property type="component" value="Unassembled WGS sequence"/>
</dbReference>